<dbReference type="EMBL" id="JBJJXI010000096">
    <property type="protein sequence ID" value="KAL3393859.1"/>
    <property type="molecule type" value="Genomic_DNA"/>
</dbReference>
<comment type="caution">
    <text evidence="2">The sequence shown here is derived from an EMBL/GenBank/DDBJ whole genome shotgun (WGS) entry which is preliminary data.</text>
</comment>
<dbReference type="AlphaFoldDB" id="A0ABD2WMD8"/>
<keyword evidence="1" id="KW-0812">Transmembrane</keyword>
<evidence type="ECO:0000313" key="3">
    <source>
        <dbReference type="Proteomes" id="UP001627154"/>
    </source>
</evidence>
<reference evidence="2 3" key="1">
    <citation type="journal article" date="2024" name="bioRxiv">
        <title>A reference genome for Trichogramma kaykai: A tiny desert-dwelling parasitoid wasp with competing sex-ratio distorters.</title>
        <authorList>
            <person name="Culotta J."/>
            <person name="Lindsey A.R."/>
        </authorList>
    </citation>
    <scope>NUCLEOTIDE SEQUENCE [LARGE SCALE GENOMIC DNA]</scope>
    <source>
        <strain evidence="2 3">KSX58</strain>
    </source>
</reference>
<gene>
    <name evidence="2" type="ORF">TKK_012083</name>
</gene>
<proteinExistence type="predicted"/>
<feature type="transmembrane region" description="Helical" evidence="1">
    <location>
        <begin position="70"/>
        <end position="92"/>
    </location>
</feature>
<evidence type="ECO:0000256" key="1">
    <source>
        <dbReference type="SAM" id="Phobius"/>
    </source>
</evidence>
<evidence type="ECO:0000313" key="2">
    <source>
        <dbReference type="EMBL" id="KAL3393859.1"/>
    </source>
</evidence>
<organism evidence="2 3">
    <name type="scientific">Trichogramma kaykai</name>
    <dbReference type="NCBI Taxonomy" id="54128"/>
    <lineage>
        <taxon>Eukaryota</taxon>
        <taxon>Metazoa</taxon>
        <taxon>Ecdysozoa</taxon>
        <taxon>Arthropoda</taxon>
        <taxon>Hexapoda</taxon>
        <taxon>Insecta</taxon>
        <taxon>Pterygota</taxon>
        <taxon>Neoptera</taxon>
        <taxon>Endopterygota</taxon>
        <taxon>Hymenoptera</taxon>
        <taxon>Apocrita</taxon>
        <taxon>Proctotrupomorpha</taxon>
        <taxon>Chalcidoidea</taxon>
        <taxon>Trichogrammatidae</taxon>
        <taxon>Trichogramma</taxon>
    </lineage>
</organism>
<keyword evidence="1" id="KW-1133">Transmembrane helix</keyword>
<keyword evidence="1" id="KW-0472">Membrane</keyword>
<sequence length="343" mass="39399">MEAESGGACVPGPQLSSIMCSKLSLRRRRRQRLWDHRVGLPTQSDQPCHTETRSILMMSDTRAMPTLPALPVYVTCIIYIPVYRTCGLRVLLSKCRLYRYRKRVNFTHASVVGSGRIATYGCLQAAPNLVEYFFPKSLVQTMNLSKTADFQFLVKFFKSFKNFNRFCILRFNRNFFCYLQIVERAAQCPMCRGSPLLRMYTELLRKSSRSLSVHCPRCQVTETLLPIQALQIKAMKSGTRTSASLKKHQWIRLCTRQLRRTLCTRVQLLGLALLFIFIYAYVRMSMRAFNTLSEHSPATLRVAPLSARSTSPPTPLAIRPTHPSVHYDATRIKSILIKFKNKK</sequence>
<name>A0ABD2WMD8_9HYME</name>
<keyword evidence="3" id="KW-1185">Reference proteome</keyword>
<protein>
    <submittedName>
        <fullName evidence="2">Uncharacterized protein</fullName>
    </submittedName>
</protein>
<feature type="transmembrane region" description="Helical" evidence="1">
    <location>
        <begin position="262"/>
        <end position="282"/>
    </location>
</feature>
<dbReference type="Proteomes" id="UP001627154">
    <property type="component" value="Unassembled WGS sequence"/>
</dbReference>
<accession>A0ABD2WMD8</accession>